<gene>
    <name evidence="9" type="ORF">BJX66DRAFT_38322</name>
</gene>
<evidence type="ECO:0000256" key="8">
    <source>
        <dbReference type="SAM" id="MobiDB-lite"/>
    </source>
</evidence>
<evidence type="ECO:0000313" key="9">
    <source>
        <dbReference type="EMBL" id="KAL2786229.1"/>
    </source>
</evidence>
<dbReference type="GO" id="GO:1990904">
    <property type="term" value="C:ribonucleoprotein complex"/>
    <property type="evidence" value="ECO:0007669"/>
    <property type="project" value="UniProtKB-KW"/>
</dbReference>
<evidence type="ECO:0000256" key="7">
    <source>
        <dbReference type="PIRNR" id="PIRNR017300"/>
    </source>
</evidence>
<feature type="compositionally biased region" description="Acidic residues" evidence="8">
    <location>
        <begin position="296"/>
        <end position="305"/>
    </location>
</feature>
<feature type="compositionally biased region" description="Acidic residues" evidence="8">
    <location>
        <begin position="366"/>
        <end position="377"/>
    </location>
</feature>
<dbReference type="PIRSF" id="PIRSF017300">
    <property type="entry name" value="snoRNP_Mpp10"/>
    <property type="match status" value="1"/>
</dbReference>
<keyword evidence="3 7" id="KW-0698">rRNA processing</keyword>
<reference evidence="9 10" key="1">
    <citation type="submission" date="2024-07" db="EMBL/GenBank/DDBJ databases">
        <title>Section-level genome sequencing and comparative genomics of Aspergillus sections Usti and Cavernicolus.</title>
        <authorList>
            <consortium name="Lawrence Berkeley National Laboratory"/>
            <person name="Nybo J.L."/>
            <person name="Vesth T.C."/>
            <person name="Theobald S."/>
            <person name="Frisvad J.C."/>
            <person name="Larsen T.O."/>
            <person name="Kjaerboelling I."/>
            <person name="Rothschild-Mancinelli K."/>
            <person name="Lyhne E.K."/>
            <person name="Kogle M.E."/>
            <person name="Barry K."/>
            <person name="Clum A."/>
            <person name="Na H."/>
            <person name="Ledsgaard L."/>
            <person name="Lin J."/>
            <person name="Lipzen A."/>
            <person name="Kuo A."/>
            <person name="Riley R."/>
            <person name="Mondo S."/>
            <person name="Labutti K."/>
            <person name="Haridas S."/>
            <person name="Pangalinan J."/>
            <person name="Salamov A.A."/>
            <person name="Simmons B.A."/>
            <person name="Magnuson J.K."/>
            <person name="Chen J."/>
            <person name="Drula E."/>
            <person name="Henrissat B."/>
            <person name="Wiebenga A."/>
            <person name="Lubbers R.J."/>
            <person name="Gomes A.C."/>
            <person name="Makela M.R."/>
            <person name="Stajich J."/>
            <person name="Grigoriev I.V."/>
            <person name="Mortensen U.H."/>
            <person name="De Vries R.P."/>
            <person name="Baker S.E."/>
            <person name="Andersen M.R."/>
        </authorList>
    </citation>
    <scope>NUCLEOTIDE SEQUENCE [LARGE SCALE GENOMIC DNA]</scope>
    <source>
        <strain evidence="9 10">CBS 209.92</strain>
    </source>
</reference>
<feature type="compositionally biased region" description="Polar residues" evidence="8">
    <location>
        <begin position="261"/>
        <end position="271"/>
    </location>
</feature>
<comment type="caution">
    <text evidence="9">The sequence shown here is derived from an EMBL/GenBank/DDBJ whole genome shotgun (WGS) entry which is preliminary data.</text>
</comment>
<name>A0ABR4FSI4_9EURO</name>
<keyword evidence="2 7" id="KW-0690">Ribosome biogenesis</keyword>
<dbReference type="PANTHER" id="PTHR17039:SF0">
    <property type="entry name" value="U3 SMALL NUCLEOLAR RIBONUCLEOPROTEIN PROTEIN MPP10"/>
    <property type="match status" value="1"/>
</dbReference>
<keyword evidence="5 7" id="KW-0687">Ribonucleoprotein</keyword>
<proteinExistence type="inferred from homology"/>
<feature type="compositionally biased region" description="Basic and acidic residues" evidence="8">
    <location>
        <begin position="232"/>
        <end position="241"/>
    </location>
</feature>
<feature type="compositionally biased region" description="Acidic residues" evidence="8">
    <location>
        <begin position="274"/>
        <end position="287"/>
    </location>
</feature>
<protein>
    <recommendedName>
        <fullName evidence="7">U3 small nucleolar ribonucleoprotein protein MPP10</fullName>
    </recommendedName>
</protein>
<feature type="compositionally biased region" description="Acidic residues" evidence="8">
    <location>
        <begin position="189"/>
        <end position="203"/>
    </location>
</feature>
<evidence type="ECO:0000256" key="5">
    <source>
        <dbReference type="ARBA" id="ARBA00023274"/>
    </source>
</evidence>
<feature type="compositionally biased region" description="Basic and acidic residues" evidence="8">
    <location>
        <begin position="390"/>
        <end position="401"/>
    </location>
</feature>
<keyword evidence="10" id="KW-1185">Reference proteome</keyword>
<dbReference type="PANTHER" id="PTHR17039">
    <property type="entry name" value="U3 SMALL NUCLEOLAR RIBONUCLEOPROTEIN PROTEIN MPP10"/>
    <property type="match status" value="1"/>
</dbReference>
<evidence type="ECO:0000256" key="1">
    <source>
        <dbReference type="ARBA" id="ARBA00004604"/>
    </source>
</evidence>
<feature type="compositionally biased region" description="Acidic residues" evidence="8">
    <location>
        <begin position="141"/>
        <end position="158"/>
    </location>
</feature>
<feature type="region of interest" description="Disordered" evidence="8">
    <location>
        <begin position="616"/>
        <end position="656"/>
    </location>
</feature>
<keyword evidence="4 7" id="KW-0539">Nucleus</keyword>
<feature type="compositionally biased region" description="Basic and acidic residues" evidence="8">
    <location>
        <begin position="616"/>
        <end position="626"/>
    </location>
</feature>
<feature type="region of interest" description="Disordered" evidence="8">
    <location>
        <begin position="128"/>
        <end position="206"/>
    </location>
</feature>
<evidence type="ECO:0000313" key="10">
    <source>
        <dbReference type="Proteomes" id="UP001610563"/>
    </source>
</evidence>
<accession>A0ABR4FSI4</accession>
<comment type="similarity">
    <text evidence="6 7">Belongs to the MPP10 family.</text>
</comment>
<comment type="subcellular location">
    <subcellularLocation>
        <location evidence="1 7">Nucleus</location>
        <location evidence="1 7">Nucleolus</location>
    </subcellularLocation>
</comment>
<evidence type="ECO:0000256" key="2">
    <source>
        <dbReference type="ARBA" id="ARBA00022517"/>
    </source>
</evidence>
<sequence length="696" mass="77567">MPPSISTLGEDPALVPVNSALSTPWDFLRPNKKLRTGILDTAKYYLDSLAVSVSDSQTTRQRDNRKRKRFGAEDDVTNVLQLKQLYVDGFSSDQIWEQALRIFDSTDQEIERDYSLWAQSIDRPVGDLSQNSMSFDGLSQAEDDMEDDSSASDLEGSLDESRLEDDQIEEEEGEEEELDSEAEIAQSGSDEELLNESDADEVAGNDATYVEDRFGLNDGFFSIDDFNKQTELFERQDARGDLDDESDEEEVDWHADPTGAGASSLSTQTQPDKFDDDMSESDEEDGPTFDNIGADSESDLGEDDSPISVLGAGFSNTSDIMYADFFAPPPRKASKKKSRLLPKTQPTEISENDIDRAMADVRRDLFDDEESADESEDESRKPETPQTSRSTHEKQRSRIADEIRRLEAANVAKKEWMLSGEARAVERPMNSLIEEDLDFERIGKPVPVVTTELSESIEELVKRRIIAKEFDEVIRRRPGLPDRQSAQKARVELEDGKPQQGLAELYETDHLRATDANYVDPKNQKLLKEHTEITNLWRDITSQLDTLSNWHYKPKAPQASINVVTDVATITMEDAQPTASGAVRASAALAPQEIYAPGETARTTGEVVMRNGVPITKEEMSREDKARLRRRQKKNSQASAEQTKQRSGKAAEKQQIVSDLKKGGVKVIGKGGEMTDLDGSKVAAKGDRSGAHAMKL</sequence>
<comment type="function">
    <text evidence="7">Involved in nucleolar processing of pre-18S ribosomal RNA.</text>
</comment>
<evidence type="ECO:0000256" key="4">
    <source>
        <dbReference type="ARBA" id="ARBA00023242"/>
    </source>
</evidence>
<feature type="region of interest" description="Disordered" evidence="8">
    <location>
        <begin position="232"/>
        <end position="401"/>
    </location>
</feature>
<feature type="compositionally biased region" description="Basic and acidic residues" evidence="8">
    <location>
        <begin position="353"/>
        <end position="365"/>
    </location>
</feature>
<evidence type="ECO:0000256" key="6">
    <source>
        <dbReference type="ARBA" id="ARBA00029455"/>
    </source>
</evidence>
<feature type="compositionally biased region" description="Acidic residues" evidence="8">
    <location>
        <begin position="166"/>
        <end position="182"/>
    </location>
</feature>
<dbReference type="Pfam" id="PF04006">
    <property type="entry name" value="Mpp10"/>
    <property type="match status" value="1"/>
</dbReference>
<dbReference type="Proteomes" id="UP001610563">
    <property type="component" value="Unassembled WGS sequence"/>
</dbReference>
<organism evidence="9 10">
    <name type="scientific">Aspergillus keveii</name>
    <dbReference type="NCBI Taxonomy" id="714993"/>
    <lineage>
        <taxon>Eukaryota</taxon>
        <taxon>Fungi</taxon>
        <taxon>Dikarya</taxon>
        <taxon>Ascomycota</taxon>
        <taxon>Pezizomycotina</taxon>
        <taxon>Eurotiomycetes</taxon>
        <taxon>Eurotiomycetidae</taxon>
        <taxon>Eurotiales</taxon>
        <taxon>Aspergillaceae</taxon>
        <taxon>Aspergillus</taxon>
        <taxon>Aspergillus subgen. Nidulantes</taxon>
    </lineage>
</organism>
<dbReference type="EMBL" id="JBFTWV010000123">
    <property type="protein sequence ID" value="KAL2786229.1"/>
    <property type="molecule type" value="Genomic_DNA"/>
</dbReference>
<feature type="region of interest" description="Disordered" evidence="8">
    <location>
        <begin position="670"/>
        <end position="696"/>
    </location>
</feature>
<dbReference type="InterPro" id="IPR012173">
    <property type="entry name" value="Mpp10"/>
</dbReference>
<feature type="compositionally biased region" description="Acidic residues" evidence="8">
    <location>
        <begin position="242"/>
        <end position="251"/>
    </location>
</feature>
<evidence type="ECO:0000256" key="3">
    <source>
        <dbReference type="ARBA" id="ARBA00022552"/>
    </source>
</evidence>